<evidence type="ECO:0000259" key="1">
    <source>
        <dbReference type="Pfam" id="PF21588"/>
    </source>
</evidence>
<dbReference type="AlphaFoldDB" id="A0A9D4SED1"/>
<sequence length="855" mass="100583">MASILKRLNSKIDIKSKHHQQQSNLLLNPRTPDWFDHYSDICTQLCFAVFESKWFNDIHSDVIRDLCDDSLGNEIHLHLLSLLEQMFPLYDYSEKVEETFHTLLSLIERNKSPQRIIIIARLYYCATALLLFFKESIIGVDNISKSFTNFIRTLLAKSCDQQSFEYDICLDCLREISATYPEMLIEISNDYKPLRTPRNIREAYCMLPLFDSENDLEKIRNLMQQFDYTPDIKFYHICMDVHHLILSGRYNTDSISLLILRPFLSKFIISNQIHQIQFALKLLIEFGFDIFSSREEELFLRQMVQACTMPSIPVGHRLLLLAFIRIAFESIYEPPLNSPPLSLLNSLHPLLFDGPDTQEKKLQIMNQSAFIISDDEFFNMLYRLHRQSSMDKRNYERAANGLFHLMNQALRKRTQLTDRLIQLLLDSFFITQYLHYIKRFCIFCRDHKELAQELVDNFIAKLMMMTKEQDNSSVESLKNLPVTITSYKVYIVYLEFINWFLSVAHRQIRLTEFQIEFLINFIHRNIFHYADSSTMALQCCTSILYYQRVTHKVKGALFNLLEWLRNERKSDLEASSLAQIYLLALRTLTEASIKQVFTSDEEEFLLHQTPEIFEQYLLNVKNTLPQCPIRIERSAKININRQIYSPPPFIKIISFNVSLDSRSKFNRIFAIEIRFSCRQNDRYEKIIQIPYIEDKQNPIGINLPIDFLIHDTIQLSIEMKFVDMRGNIYDHLQNQIETISFEDLLIAFAIDIDQIAVIKMDNILTKHSDSIRSIICVPDHHTIQSFIDYHQWLEPFIITDLSSQNSTLSFVIATTPDRITIGSIQIINNCVNIEIESNHYGLMPALFSRFRRKSI</sequence>
<proteinExistence type="predicted"/>
<dbReference type="InterPro" id="IPR048979">
    <property type="entry name" value="AP5B1_middle"/>
</dbReference>
<gene>
    <name evidence="2" type="ORF">HUG17_3117</name>
</gene>
<name>A0A9D4SED1_DERFA</name>
<reference evidence="2" key="2">
    <citation type="journal article" date="2021" name="World Allergy Organ. J.">
        <title>Chromosome-level assembly of Dermatophagoides farinae genome and transcriptome reveals two novel allergens Der f 37 and Der f 39.</title>
        <authorList>
            <person name="Chen J."/>
            <person name="Cai Z."/>
            <person name="Fan D."/>
            <person name="Hu J."/>
            <person name="Hou Y."/>
            <person name="He Y."/>
            <person name="Zhang Z."/>
            <person name="Zhao Z."/>
            <person name="Gao P."/>
            <person name="Hu W."/>
            <person name="Sun J."/>
            <person name="Li J."/>
            <person name="Ji K."/>
        </authorList>
    </citation>
    <scope>NUCLEOTIDE SEQUENCE</scope>
    <source>
        <strain evidence="2">JKM2019</strain>
    </source>
</reference>
<protein>
    <recommendedName>
        <fullName evidence="1">AP5B1 middle domain-containing protein</fullName>
    </recommendedName>
</protein>
<dbReference type="Proteomes" id="UP000828236">
    <property type="component" value="Unassembled WGS sequence"/>
</dbReference>
<accession>A0A9D4SED1</accession>
<reference evidence="2" key="1">
    <citation type="submission" date="2020-06" db="EMBL/GenBank/DDBJ databases">
        <authorList>
            <person name="Ji K."/>
            <person name="Li J."/>
        </authorList>
    </citation>
    <scope>NUCLEOTIDE SEQUENCE</scope>
    <source>
        <strain evidence="2">JKM2019</strain>
        <tissue evidence="2">Whole body</tissue>
    </source>
</reference>
<organism evidence="2">
    <name type="scientific">Dermatophagoides farinae</name>
    <name type="common">American house dust mite</name>
    <dbReference type="NCBI Taxonomy" id="6954"/>
    <lineage>
        <taxon>Eukaryota</taxon>
        <taxon>Metazoa</taxon>
        <taxon>Ecdysozoa</taxon>
        <taxon>Arthropoda</taxon>
        <taxon>Chelicerata</taxon>
        <taxon>Arachnida</taxon>
        <taxon>Acari</taxon>
        <taxon>Acariformes</taxon>
        <taxon>Sarcoptiformes</taxon>
        <taxon>Astigmata</taxon>
        <taxon>Psoroptidia</taxon>
        <taxon>Analgoidea</taxon>
        <taxon>Pyroglyphidae</taxon>
        <taxon>Dermatophagoidinae</taxon>
        <taxon>Dermatophagoides</taxon>
    </lineage>
</organism>
<dbReference type="EMBL" id="SDOV01000007">
    <property type="protein sequence ID" value="KAH7639084.1"/>
    <property type="molecule type" value="Genomic_DNA"/>
</dbReference>
<evidence type="ECO:0000313" key="2">
    <source>
        <dbReference type="EMBL" id="KAH7639084.1"/>
    </source>
</evidence>
<dbReference type="OrthoDB" id="646197at2759"/>
<comment type="caution">
    <text evidence="2">The sequence shown here is derived from an EMBL/GenBank/DDBJ whole genome shotgun (WGS) entry which is preliminary data.</text>
</comment>
<dbReference type="Pfam" id="PF21588">
    <property type="entry name" value="AP5B1_middle"/>
    <property type="match status" value="1"/>
</dbReference>
<feature type="domain" description="AP5B1 middle" evidence="1">
    <location>
        <begin position="253"/>
        <end position="589"/>
    </location>
</feature>